<feature type="signal peptide" evidence="13">
    <location>
        <begin position="1"/>
        <end position="20"/>
    </location>
</feature>
<dbReference type="PANTHER" id="PTHR47950">
    <property type="entry name" value="CYTOCHROME P450, FAMILY 76, SUBFAMILY C, POLYPEPTIDE 5-RELATED"/>
    <property type="match status" value="1"/>
</dbReference>
<proteinExistence type="inferred from homology"/>
<keyword evidence="4" id="KW-0812">Transmembrane</keyword>
<evidence type="ECO:0000313" key="15">
    <source>
        <dbReference type="Proteomes" id="UP001161247"/>
    </source>
</evidence>
<dbReference type="InterPro" id="IPR002401">
    <property type="entry name" value="Cyt_P450_E_grp-I"/>
</dbReference>
<dbReference type="InterPro" id="IPR036396">
    <property type="entry name" value="Cyt_P450_sf"/>
</dbReference>
<evidence type="ECO:0000256" key="2">
    <source>
        <dbReference type="ARBA" id="ARBA00010617"/>
    </source>
</evidence>
<dbReference type="GO" id="GO:0016020">
    <property type="term" value="C:membrane"/>
    <property type="evidence" value="ECO:0007669"/>
    <property type="project" value="UniProtKB-SubCell"/>
</dbReference>
<evidence type="ECO:0000256" key="11">
    <source>
        <dbReference type="PIRSR" id="PIRSR602401-1"/>
    </source>
</evidence>
<dbReference type="EMBL" id="OX459118">
    <property type="protein sequence ID" value="CAI9087817.1"/>
    <property type="molecule type" value="Genomic_DNA"/>
</dbReference>
<evidence type="ECO:0000256" key="7">
    <source>
        <dbReference type="ARBA" id="ARBA00023002"/>
    </source>
</evidence>
<gene>
    <name evidence="14" type="ORF">OLC1_LOCUS544</name>
</gene>
<keyword evidence="15" id="KW-1185">Reference proteome</keyword>
<evidence type="ECO:0000256" key="13">
    <source>
        <dbReference type="SAM" id="SignalP"/>
    </source>
</evidence>
<evidence type="ECO:0000256" key="6">
    <source>
        <dbReference type="ARBA" id="ARBA00022989"/>
    </source>
</evidence>
<keyword evidence="13" id="KW-0732">Signal</keyword>
<keyword evidence="6" id="KW-1133">Transmembrane helix</keyword>
<dbReference type="Proteomes" id="UP001161247">
    <property type="component" value="Chromosome 1"/>
</dbReference>
<dbReference type="GO" id="GO:0020037">
    <property type="term" value="F:heme binding"/>
    <property type="evidence" value="ECO:0007669"/>
    <property type="project" value="InterPro"/>
</dbReference>
<evidence type="ECO:0000256" key="8">
    <source>
        <dbReference type="ARBA" id="ARBA00023004"/>
    </source>
</evidence>
<dbReference type="PANTHER" id="PTHR47950:SF4">
    <property type="entry name" value="GERANIOL 8-HYDROXYLASE-LIKE"/>
    <property type="match status" value="1"/>
</dbReference>
<dbReference type="Pfam" id="PF00067">
    <property type="entry name" value="p450"/>
    <property type="match status" value="1"/>
</dbReference>
<feature type="binding site" description="axial binding residue" evidence="11">
    <location>
        <position position="446"/>
    </location>
    <ligand>
        <name>heme</name>
        <dbReference type="ChEBI" id="CHEBI:30413"/>
    </ligand>
    <ligandPart>
        <name>Fe</name>
        <dbReference type="ChEBI" id="CHEBI:18248"/>
    </ligandPart>
</feature>
<keyword evidence="5 11" id="KW-0479">Metal-binding</keyword>
<evidence type="ECO:0000256" key="5">
    <source>
        <dbReference type="ARBA" id="ARBA00022723"/>
    </source>
</evidence>
<evidence type="ECO:0000313" key="14">
    <source>
        <dbReference type="EMBL" id="CAI9087817.1"/>
    </source>
</evidence>
<keyword evidence="8 11" id="KW-0408">Iron</keyword>
<keyword evidence="3 11" id="KW-0349">Heme</keyword>
<dbReference type="InterPro" id="IPR001128">
    <property type="entry name" value="Cyt_P450"/>
</dbReference>
<dbReference type="Gene3D" id="1.10.630.10">
    <property type="entry name" value="Cytochrome P450"/>
    <property type="match status" value="1"/>
</dbReference>
<feature type="chain" id="PRO_5043393130" evidence="13">
    <location>
        <begin position="21"/>
        <end position="503"/>
    </location>
</feature>
<protein>
    <submittedName>
        <fullName evidence="14">OLC1v1021992C1</fullName>
    </submittedName>
</protein>
<accession>A0AAV1BXH5</accession>
<evidence type="ECO:0000256" key="10">
    <source>
        <dbReference type="ARBA" id="ARBA00023136"/>
    </source>
</evidence>
<evidence type="ECO:0000256" key="3">
    <source>
        <dbReference type="ARBA" id="ARBA00022617"/>
    </source>
</evidence>
<keyword evidence="10" id="KW-0472">Membrane</keyword>
<dbReference type="PROSITE" id="PS00086">
    <property type="entry name" value="CYTOCHROME_P450"/>
    <property type="match status" value="1"/>
</dbReference>
<keyword evidence="7 12" id="KW-0560">Oxidoreductase</keyword>
<comment type="subcellular location">
    <subcellularLocation>
        <location evidence="1">Membrane</location>
    </subcellularLocation>
</comment>
<dbReference type="FunFam" id="1.10.630.10:FF:000007">
    <property type="entry name" value="Cytochrome P450 76C4"/>
    <property type="match status" value="1"/>
</dbReference>
<dbReference type="GO" id="GO:0004497">
    <property type="term" value="F:monooxygenase activity"/>
    <property type="evidence" value="ECO:0007669"/>
    <property type="project" value="UniProtKB-KW"/>
</dbReference>
<dbReference type="CDD" id="cd11073">
    <property type="entry name" value="CYP76-like"/>
    <property type="match status" value="1"/>
</dbReference>
<name>A0AAV1BXH5_OLDCO</name>
<reference evidence="14" key="1">
    <citation type="submission" date="2023-03" db="EMBL/GenBank/DDBJ databases">
        <authorList>
            <person name="Julca I."/>
        </authorList>
    </citation>
    <scope>NUCLEOTIDE SEQUENCE</scope>
</reference>
<evidence type="ECO:0000256" key="12">
    <source>
        <dbReference type="RuleBase" id="RU000461"/>
    </source>
</evidence>
<dbReference type="PRINTS" id="PR00463">
    <property type="entry name" value="EP450I"/>
</dbReference>
<evidence type="ECO:0000256" key="4">
    <source>
        <dbReference type="ARBA" id="ARBA00022692"/>
    </source>
</evidence>
<dbReference type="GO" id="GO:0016705">
    <property type="term" value="F:oxidoreductase activity, acting on paired donors, with incorporation or reduction of molecular oxygen"/>
    <property type="evidence" value="ECO:0007669"/>
    <property type="project" value="InterPro"/>
</dbReference>
<dbReference type="InterPro" id="IPR017972">
    <property type="entry name" value="Cyt_P450_CS"/>
</dbReference>
<dbReference type="GO" id="GO:0005506">
    <property type="term" value="F:iron ion binding"/>
    <property type="evidence" value="ECO:0007669"/>
    <property type="project" value="InterPro"/>
</dbReference>
<sequence>MILILVLFLVLFTLSLICMSDDVRNTVLSSGRRGKKHPPGPLPWPIIGNLHLLGKQPHQSLAKLAKTYGPLMSIKLGQVTTVVISSSNTAKLILKNHDVEFCGRSVPDAIHARDHSQYSVVWLPVGSRWRSLRRILNSYIFSANRLDANHGVRSRKVEELMDYCERSRQRGEAIDIGQAAFRTSLNLLSTILFSEDLTDPFTDSAKEMKNVIWDVMVEASRPNVVDFFPALKKIDPQGMRGRMSDHFGKIFDMFKGLISARLREESGGRDDVLDNLLTLGKESPEEMDRNLIEHVFLDLFVAGTDTTSNTLEWAMSEMIKNPSILKKVQSELAKTIGRGKQVEESDLTNLPYLQCIVKETLRLHPPVPLLIHKVESGAVGDQVEVFGYNVAVGSRALVNVWAIGRDEMIWGEDALVFKPERFGESQVDLRGQDFELIPFGAGRRICPGMSLVLRTLPLVLGSLLNMFDWKLEGDNKPEDLNMEEKFGITLQRAYPLRLIPTCS</sequence>
<evidence type="ECO:0000256" key="9">
    <source>
        <dbReference type="ARBA" id="ARBA00023033"/>
    </source>
</evidence>
<comment type="cofactor">
    <cofactor evidence="11">
        <name>heme</name>
        <dbReference type="ChEBI" id="CHEBI:30413"/>
    </cofactor>
</comment>
<evidence type="ECO:0000256" key="1">
    <source>
        <dbReference type="ARBA" id="ARBA00004370"/>
    </source>
</evidence>
<dbReference type="PRINTS" id="PR00385">
    <property type="entry name" value="P450"/>
</dbReference>
<dbReference type="SUPFAM" id="SSF48264">
    <property type="entry name" value="Cytochrome P450"/>
    <property type="match status" value="1"/>
</dbReference>
<dbReference type="AlphaFoldDB" id="A0AAV1BXH5"/>
<comment type="similarity">
    <text evidence="2 12">Belongs to the cytochrome P450 family.</text>
</comment>
<organism evidence="14 15">
    <name type="scientific">Oldenlandia corymbosa var. corymbosa</name>
    <dbReference type="NCBI Taxonomy" id="529605"/>
    <lineage>
        <taxon>Eukaryota</taxon>
        <taxon>Viridiplantae</taxon>
        <taxon>Streptophyta</taxon>
        <taxon>Embryophyta</taxon>
        <taxon>Tracheophyta</taxon>
        <taxon>Spermatophyta</taxon>
        <taxon>Magnoliopsida</taxon>
        <taxon>eudicotyledons</taxon>
        <taxon>Gunneridae</taxon>
        <taxon>Pentapetalae</taxon>
        <taxon>asterids</taxon>
        <taxon>lamiids</taxon>
        <taxon>Gentianales</taxon>
        <taxon>Rubiaceae</taxon>
        <taxon>Rubioideae</taxon>
        <taxon>Spermacoceae</taxon>
        <taxon>Hedyotis-Oldenlandia complex</taxon>
        <taxon>Oldenlandia</taxon>
    </lineage>
</organism>
<keyword evidence="9 12" id="KW-0503">Monooxygenase</keyword>